<dbReference type="GO" id="GO:0005829">
    <property type="term" value="C:cytosol"/>
    <property type="evidence" value="ECO:0007669"/>
    <property type="project" value="TreeGrafter"/>
</dbReference>
<proteinExistence type="inferred from homology"/>
<dbReference type="STRING" id="1429043.X474_07835"/>
<dbReference type="Proteomes" id="UP000032233">
    <property type="component" value="Unassembled WGS sequence"/>
</dbReference>
<dbReference type="PANTHER" id="PTHR31760">
    <property type="entry name" value="S-ADENOSYL-L-METHIONINE-DEPENDENT METHYLTRANSFERASES SUPERFAMILY PROTEIN"/>
    <property type="match status" value="1"/>
</dbReference>
<dbReference type="PANTHER" id="PTHR31760:SF0">
    <property type="entry name" value="S-ADENOSYL-L-METHIONINE-DEPENDENT METHYLTRANSFERASES SUPERFAMILY PROTEIN"/>
    <property type="match status" value="1"/>
</dbReference>
<dbReference type="HAMAP" id="MF_00074">
    <property type="entry name" value="16SrRNA_methyltr_G"/>
    <property type="match status" value="1"/>
</dbReference>
<name>A0A0D2JFS3_9BACT</name>
<feature type="binding site" evidence="6">
    <location>
        <position position="82"/>
    </location>
    <ligand>
        <name>S-adenosyl-L-methionine</name>
        <dbReference type="ChEBI" id="CHEBI:59789"/>
    </ligand>
</feature>
<comment type="similarity">
    <text evidence="6">Belongs to the methyltransferase superfamily. RNA methyltransferase RsmG family.</text>
</comment>
<keyword evidence="2 6" id="KW-0698">rRNA processing</keyword>
<feature type="binding site" evidence="6">
    <location>
        <position position="77"/>
    </location>
    <ligand>
        <name>S-adenosyl-L-methionine</name>
        <dbReference type="ChEBI" id="CHEBI:59789"/>
    </ligand>
</feature>
<keyword evidence="4 6" id="KW-0808">Transferase</keyword>
<dbReference type="AlphaFoldDB" id="A0A0D2JFS3"/>
<evidence type="ECO:0000256" key="2">
    <source>
        <dbReference type="ARBA" id="ARBA00022552"/>
    </source>
</evidence>
<accession>A0A0D2JFS3</accession>
<keyword evidence="3 6" id="KW-0489">Methyltransferase</keyword>
<protein>
    <recommendedName>
        <fullName evidence="6">Ribosomal RNA small subunit methyltransferase G</fullName>
        <ecNumber evidence="6">2.1.1.-</ecNumber>
    </recommendedName>
    <alternativeName>
        <fullName evidence="6">16S rRNA 7-methylguanosine methyltransferase</fullName>
        <shortName evidence="6">16S rRNA m7G methyltransferase</shortName>
    </alternativeName>
</protein>
<keyword evidence="5 6" id="KW-0949">S-adenosyl-L-methionine</keyword>
<dbReference type="InterPro" id="IPR003682">
    <property type="entry name" value="rRNA_ssu_MeTfrase_G"/>
</dbReference>
<dbReference type="InterPro" id="IPR029063">
    <property type="entry name" value="SAM-dependent_MTases_sf"/>
</dbReference>
<dbReference type="InParanoid" id="A0A0D2JFS3"/>
<comment type="subcellular location">
    <subcellularLocation>
        <location evidence="6">Cytoplasm</location>
    </subcellularLocation>
</comment>
<evidence type="ECO:0000256" key="1">
    <source>
        <dbReference type="ARBA" id="ARBA00022490"/>
    </source>
</evidence>
<dbReference type="GO" id="GO:0070043">
    <property type="term" value="F:rRNA (guanine-N7-)-methyltransferase activity"/>
    <property type="evidence" value="ECO:0007669"/>
    <property type="project" value="UniProtKB-UniRule"/>
</dbReference>
<dbReference type="SUPFAM" id="SSF53335">
    <property type="entry name" value="S-adenosyl-L-methionine-dependent methyltransferases"/>
    <property type="match status" value="1"/>
</dbReference>
<comment type="function">
    <text evidence="6">Specifically methylates the N7 position of a guanine in 16S rRNA.</text>
</comment>
<sequence length="211" mass="23921">MQNLTYPELAREAQSICPDLNTPVFSCLELLILELLKWNKVHNLTGHKFYKNAYRDLILDGLCLTKWVLGDSLLDIGSGAGFPGLVLAIALPQLKVTLLEPRAKRVSFQRHVCRLLELENRVTSLAKRSDQIEVPTFYDTITLRAVTSITESMNMAQPFRKKTTTLLLPRSTKDISEAQELGLNFVTYYPYTKLGPRILIVDPRPSGQRFT</sequence>
<dbReference type="PATRIC" id="fig|1429043.3.peg.1655"/>
<dbReference type="OrthoDB" id="9808773at2"/>
<keyword evidence="1 6" id="KW-0963">Cytoplasm</keyword>
<reference evidence="7 8" key="1">
    <citation type="submission" date="2013-11" db="EMBL/GenBank/DDBJ databases">
        <title>Metagenomic analysis of a methanogenic consortium involved in long chain n-alkane degradation.</title>
        <authorList>
            <person name="Davidova I.A."/>
            <person name="Callaghan A.V."/>
            <person name="Wawrik B."/>
            <person name="Pruitt S."/>
            <person name="Marks C."/>
            <person name="Duncan K.E."/>
            <person name="Suflita J.M."/>
        </authorList>
    </citation>
    <scope>NUCLEOTIDE SEQUENCE [LARGE SCALE GENOMIC DNA]</scope>
    <source>
        <strain evidence="7 8">SPR</strain>
    </source>
</reference>
<dbReference type="Gene3D" id="3.40.50.150">
    <property type="entry name" value="Vaccinia Virus protein VP39"/>
    <property type="match status" value="1"/>
</dbReference>
<organism evidence="7 8">
    <name type="scientific">Dethiosulfatarculus sandiegensis</name>
    <dbReference type="NCBI Taxonomy" id="1429043"/>
    <lineage>
        <taxon>Bacteria</taxon>
        <taxon>Pseudomonadati</taxon>
        <taxon>Thermodesulfobacteriota</taxon>
        <taxon>Desulfarculia</taxon>
        <taxon>Desulfarculales</taxon>
        <taxon>Desulfarculaceae</taxon>
        <taxon>Dethiosulfatarculus</taxon>
    </lineage>
</organism>
<evidence type="ECO:0000313" key="8">
    <source>
        <dbReference type="Proteomes" id="UP000032233"/>
    </source>
</evidence>
<evidence type="ECO:0000256" key="4">
    <source>
        <dbReference type="ARBA" id="ARBA00022679"/>
    </source>
</evidence>
<dbReference type="FunCoup" id="A0A0D2JFS3">
    <property type="interactions" value="476"/>
</dbReference>
<evidence type="ECO:0000313" key="7">
    <source>
        <dbReference type="EMBL" id="KIX14511.1"/>
    </source>
</evidence>
<feature type="binding site" evidence="6">
    <location>
        <position position="144"/>
    </location>
    <ligand>
        <name>S-adenosyl-L-methionine</name>
        <dbReference type="ChEBI" id="CHEBI:59789"/>
    </ligand>
</feature>
<evidence type="ECO:0000256" key="3">
    <source>
        <dbReference type="ARBA" id="ARBA00022603"/>
    </source>
</evidence>
<gene>
    <name evidence="6" type="primary">rsmG</name>
    <name evidence="7" type="ORF">X474_07835</name>
</gene>
<dbReference type="EC" id="2.1.1.-" evidence="6"/>
<comment type="caution">
    <text evidence="7">The sequence shown here is derived from an EMBL/GenBank/DDBJ whole genome shotgun (WGS) entry which is preliminary data.</text>
</comment>
<dbReference type="NCBIfam" id="TIGR00138">
    <property type="entry name" value="rsmG_gidB"/>
    <property type="match status" value="1"/>
</dbReference>
<dbReference type="Pfam" id="PF02527">
    <property type="entry name" value="GidB"/>
    <property type="match status" value="1"/>
</dbReference>
<dbReference type="EMBL" id="AZAC01000010">
    <property type="protein sequence ID" value="KIX14511.1"/>
    <property type="molecule type" value="Genomic_DNA"/>
</dbReference>
<keyword evidence="8" id="KW-1185">Reference proteome</keyword>
<dbReference type="RefSeq" id="WP_052514959.1">
    <property type="nucleotide sequence ID" value="NZ_AZAC01000010.1"/>
</dbReference>
<comment type="caution">
    <text evidence="6">Lacks conserved residue(s) required for the propagation of feature annotation.</text>
</comment>
<evidence type="ECO:0000256" key="6">
    <source>
        <dbReference type="HAMAP-Rule" id="MF_00074"/>
    </source>
</evidence>
<evidence type="ECO:0000256" key="5">
    <source>
        <dbReference type="ARBA" id="ARBA00022691"/>
    </source>
</evidence>